<gene>
    <name evidence="1" type="ORF">GPL21_26375</name>
</gene>
<dbReference type="InterPro" id="IPR000182">
    <property type="entry name" value="GNAT_dom"/>
</dbReference>
<dbReference type="InterPro" id="IPR016181">
    <property type="entry name" value="Acyl_CoA_acyltransferase"/>
</dbReference>
<dbReference type="PANTHER" id="PTHR43259:SF1">
    <property type="entry name" value="N-ACETYLTRANSFERASE DOMAIN-CONTAINING PROTEIN"/>
    <property type="match status" value="1"/>
</dbReference>
<reference evidence="1 2" key="1">
    <citation type="submission" date="2019-12" db="EMBL/GenBank/DDBJ databases">
        <title>Draft genome sequences Bradyrhizobium cajani AMBPC1010, Bradyrhizobium pachyrhizi AMBPC1040 and Bradyrhizobium yuanmingense ALSPC3051, three plant growth promoting strains isolated from nodules of Cajanus cajan L. in Dominican Republic.</title>
        <authorList>
            <person name="Flores-Felix J.D."/>
            <person name="Araujo J."/>
            <person name="Diaz-Alcantara C."/>
            <person name="Gonzalez-Andres F."/>
            <person name="Velazquez E."/>
        </authorList>
    </citation>
    <scope>NUCLEOTIDE SEQUENCE [LARGE SCALE GENOMIC DNA]</scope>
    <source>
        <strain evidence="1 2">1040</strain>
    </source>
</reference>
<dbReference type="CDD" id="cd04301">
    <property type="entry name" value="NAT_SF"/>
    <property type="match status" value="1"/>
</dbReference>
<dbReference type="Gene3D" id="3.40.630.30">
    <property type="match status" value="1"/>
</dbReference>
<dbReference type="AlphaFoldDB" id="A0A0R3DZ13"/>
<dbReference type="PANTHER" id="PTHR43259">
    <property type="entry name" value="SPT10P"/>
    <property type="match status" value="1"/>
</dbReference>
<dbReference type="PROSITE" id="PS51186">
    <property type="entry name" value="GNAT"/>
    <property type="match status" value="1"/>
</dbReference>
<keyword evidence="1" id="KW-0808">Transferase</keyword>
<evidence type="ECO:0000313" key="2">
    <source>
        <dbReference type="Proteomes" id="UP000436468"/>
    </source>
</evidence>
<dbReference type="RefSeq" id="WP_028343272.1">
    <property type="nucleotide sequence ID" value="NZ_LJYE01000016.1"/>
</dbReference>
<sequence length="136" mass="15523">MPKISVERTVTQTKKAVLGGLLHYNNEKMGKQKYKRFAISLRQGDEIVGGIVGEVWTAVLFIQLFWMEQKFRNKGFGAKLIKAIEDEARRFGATRSYLDTMSFQAPGFYRANGYKEFGSIEGYPGGVTRHWFTKSL</sequence>
<dbReference type="Proteomes" id="UP000436468">
    <property type="component" value="Unassembled WGS sequence"/>
</dbReference>
<evidence type="ECO:0000313" key="1">
    <source>
        <dbReference type="EMBL" id="MVT68628.1"/>
    </source>
</evidence>
<proteinExistence type="predicted"/>
<accession>A0A0R3DZ13</accession>
<dbReference type="EMBL" id="WQNF01000022">
    <property type="protein sequence ID" value="MVT68628.1"/>
    <property type="molecule type" value="Genomic_DNA"/>
</dbReference>
<comment type="caution">
    <text evidence="1">The sequence shown here is derived from an EMBL/GenBank/DDBJ whole genome shotgun (WGS) entry which is preliminary data.</text>
</comment>
<protein>
    <submittedName>
        <fullName evidence="1">GNAT family N-acetyltransferase</fullName>
    </submittedName>
</protein>
<dbReference type="Pfam" id="PF00583">
    <property type="entry name" value="Acetyltransf_1"/>
    <property type="match status" value="1"/>
</dbReference>
<dbReference type="InterPro" id="IPR052829">
    <property type="entry name" value="N-acetyltransferase_domain"/>
</dbReference>
<name>A0A0R3DZ13_9BRAD</name>
<keyword evidence="2" id="KW-1185">Reference proteome</keyword>
<dbReference type="GO" id="GO:0016747">
    <property type="term" value="F:acyltransferase activity, transferring groups other than amino-acyl groups"/>
    <property type="evidence" value="ECO:0007669"/>
    <property type="project" value="InterPro"/>
</dbReference>
<dbReference type="SUPFAM" id="SSF55729">
    <property type="entry name" value="Acyl-CoA N-acyltransferases (Nat)"/>
    <property type="match status" value="1"/>
</dbReference>
<organism evidence="1 2">
    <name type="scientific">Bradyrhizobium pachyrhizi</name>
    <dbReference type="NCBI Taxonomy" id="280333"/>
    <lineage>
        <taxon>Bacteria</taxon>
        <taxon>Pseudomonadati</taxon>
        <taxon>Pseudomonadota</taxon>
        <taxon>Alphaproteobacteria</taxon>
        <taxon>Hyphomicrobiales</taxon>
        <taxon>Nitrobacteraceae</taxon>
        <taxon>Bradyrhizobium</taxon>
    </lineage>
</organism>